<evidence type="ECO:0000313" key="2">
    <source>
        <dbReference type="Proteomes" id="UP001156870"/>
    </source>
</evidence>
<reference evidence="1 2" key="1">
    <citation type="journal article" date="2014" name="Int. J. Syst. Evol. Microbiol.">
        <title>Complete genome sequence of Corynebacterium casei LMG S-19264T (=DSM 44701T), isolated from a smear-ripened cheese.</title>
        <authorList>
            <consortium name="US DOE Joint Genome Institute (JGI-PGF)"/>
            <person name="Walter F."/>
            <person name="Albersmeier A."/>
            <person name="Kalinowski J."/>
            <person name="Ruckert C."/>
        </authorList>
    </citation>
    <scope>NUCLEOTIDE SEQUENCE [LARGE SCALE GENOMIC DNA]</scope>
    <source>
        <strain evidence="1 2">NBRC 110095</strain>
    </source>
</reference>
<accession>A0AA37SZY0</accession>
<name>A0AA37SZY0_9GAMM</name>
<comment type="caution">
    <text evidence="1">The sequence shown here is derived from an EMBL/GenBank/DDBJ whole genome shotgun (WGS) entry which is preliminary data.</text>
</comment>
<protein>
    <submittedName>
        <fullName evidence="1">Uncharacterized protein</fullName>
    </submittedName>
</protein>
<keyword evidence="2" id="KW-1185">Reference proteome</keyword>
<dbReference type="EMBL" id="BSPD01000002">
    <property type="protein sequence ID" value="GLS24359.1"/>
    <property type="molecule type" value="Genomic_DNA"/>
</dbReference>
<proteinExistence type="predicted"/>
<dbReference type="AlphaFoldDB" id="A0AA37SZY0"/>
<dbReference type="Proteomes" id="UP001156870">
    <property type="component" value="Unassembled WGS sequence"/>
</dbReference>
<organism evidence="1 2">
    <name type="scientific">Marinibactrum halimedae</name>
    <dbReference type="NCBI Taxonomy" id="1444977"/>
    <lineage>
        <taxon>Bacteria</taxon>
        <taxon>Pseudomonadati</taxon>
        <taxon>Pseudomonadota</taxon>
        <taxon>Gammaproteobacteria</taxon>
        <taxon>Cellvibrionales</taxon>
        <taxon>Cellvibrionaceae</taxon>
        <taxon>Marinibactrum</taxon>
    </lineage>
</organism>
<evidence type="ECO:0000313" key="1">
    <source>
        <dbReference type="EMBL" id="GLS24359.1"/>
    </source>
</evidence>
<sequence length="156" mass="16922">MDGDKTVNYLLESAPLPQMIEGLGKSIANAQFALDKYAIDIMREAGKKEGAGVKINDNEYSLLDLGLTPSFYHFSEARLSAKVAFSVGKTSEKSLEVEASLTVDTKVVMFAASVNAYYSNKYSFKSEGSSEINTKLISVPPPTVLVEILNEARAKS</sequence>
<dbReference type="RefSeq" id="WP_232594863.1">
    <property type="nucleotide sequence ID" value="NZ_BSPD01000002.1"/>
</dbReference>
<gene>
    <name evidence="1" type="ORF">GCM10007877_00700</name>
</gene>